<dbReference type="OrthoDB" id="2094269at2759"/>
<dbReference type="InterPro" id="IPR029058">
    <property type="entry name" value="AB_hydrolase_fold"/>
</dbReference>
<dbReference type="PANTHER" id="PTHR48070">
    <property type="entry name" value="ESTERASE OVCA2"/>
    <property type="match status" value="1"/>
</dbReference>
<dbReference type="Gene3D" id="3.40.50.1820">
    <property type="entry name" value="alpha/beta hydrolase"/>
    <property type="match status" value="1"/>
</dbReference>
<feature type="compositionally biased region" description="Low complexity" evidence="2">
    <location>
        <begin position="241"/>
        <end position="256"/>
    </location>
</feature>
<dbReference type="PANTHER" id="PTHR48070:SF6">
    <property type="entry name" value="ESTERASE OVCA2"/>
    <property type="match status" value="1"/>
</dbReference>
<proteinExistence type="predicted"/>
<dbReference type="GO" id="GO:0016787">
    <property type="term" value="F:hydrolase activity"/>
    <property type="evidence" value="ECO:0007669"/>
    <property type="project" value="UniProtKB-KW"/>
</dbReference>
<evidence type="ECO:0000256" key="2">
    <source>
        <dbReference type="SAM" id="MobiDB-lite"/>
    </source>
</evidence>
<keyword evidence="5" id="KW-1185">Reference proteome</keyword>
<dbReference type="Proteomes" id="UP000193067">
    <property type="component" value="Unassembled WGS sequence"/>
</dbReference>
<evidence type="ECO:0000313" key="4">
    <source>
        <dbReference type="EMBL" id="OSC99607.1"/>
    </source>
</evidence>
<name>A0A1Y2IEU1_TRAC3</name>
<feature type="region of interest" description="Disordered" evidence="2">
    <location>
        <begin position="236"/>
        <end position="264"/>
    </location>
</feature>
<accession>A0A1Y2IEU1</accession>
<dbReference type="InterPro" id="IPR005645">
    <property type="entry name" value="FSH-like_dom"/>
</dbReference>
<reference evidence="4 5" key="1">
    <citation type="journal article" date="2015" name="Biotechnol. Biofuels">
        <title>Enhanced degradation of softwood versus hardwood by the white-rot fungus Pycnoporus coccineus.</title>
        <authorList>
            <person name="Couturier M."/>
            <person name="Navarro D."/>
            <person name="Chevret D."/>
            <person name="Henrissat B."/>
            <person name="Piumi F."/>
            <person name="Ruiz-Duenas F.J."/>
            <person name="Martinez A.T."/>
            <person name="Grigoriev I.V."/>
            <person name="Riley R."/>
            <person name="Lipzen A."/>
            <person name="Berrin J.G."/>
            <person name="Master E.R."/>
            <person name="Rosso M.N."/>
        </authorList>
    </citation>
    <scope>NUCLEOTIDE SEQUENCE [LARGE SCALE GENOMIC DNA]</scope>
    <source>
        <strain evidence="4 5">BRFM310</strain>
    </source>
</reference>
<protein>
    <submittedName>
        <fullName evidence="4">FSH1-domain-containing protein</fullName>
    </submittedName>
</protein>
<feature type="domain" description="Serine hydrolase" evidence="3">
    <location>
        <begin position="3"/>
        <end position="227"/>
    </location>
</feature>
<gene>
    <name evidence="4" type="ORF">PYCCODRAFT_1446705</name>
</gene>
<dbReference type="GO" id="GO:0005634">
    <property type="term" value="C:nucleus"/>
    <property type="evidence" value="ECO:0007669"/>
    <property type="project" value="TreeGrafter"/>
</dbReference>
<evidence type="ECO:0000256" key="1">
    <source>
        <dbReference type="ARBA" id="ARBA00022801"/>
    </source>
</evidence>
<evidence type="ECO:0000313" key="5">
    <source>
        <dbReference type="Proteomes" id="UP000193067"/>
    </source>
</evidence>
<dbReference type="InterPro" id="IPR050593">
    <property type="entry name" value="LovG"/>
</dbReference>
<evidence type="ECO:0000259" key="3">
    <source>
        <dbReference type="Pfam" id="PF03959"/>
    </source>
</evidence>
<keyword evidence="1" id="KW-0378">Hydrolase</keyword>
<dbReference type="AlphaFoldDB" id="A0A1Y2IEU1"/>
<dbReference type="STRING" id="1353009.A0A1Y2IEU1"/>
<sequence>MAAKKVLMLHGYAQNATIFSKRMGALRKTCGKDIEFVFVDAPHVLTPADLAEAFQSSNESSSLDDLGASEAAATQTDPALAPRGWWSVDAARTKTVGIEDSIMLLRDYLSKDHYEGIFGFSQGAAMAAVVAALLEKPETYPPFLVDGKPPHPPLTFCISAAGFRPHSPLCDAIFLPSYATPTLHILGRNDVIVVEERARTLIDVSSNARVEYHDGGHFVPSKANWRNFLKAYMKDSQGDVPSPSAAPASQPASGAATPVTPAAS</sequence>
<organism evidence="4 5">
    <name type="scientific">Trametes coccinea (strain BRFM310)</name>
    <name type="common">Pycnoporus coccineus</name>
    <dbReference type="NCBI Taxonomy" id="1353009"/>
    <lineage>
        <taxon>Eukaryota</taxon>
        <taxon>Fungi</taxon>
        <taxon>Dikarya</taxon>
        <taxon>Basidiomycota</taxon>
        <taxon>Agaricomycotina</taxon>
        <taxon>Agaricomycetes</taxon>
        <taxon>Polyporales</taxon>
        <taxon>Polyporaceae</taxon>
        <taxon>Trametes</taxon>
    </lineage>
</organism>
<dbReference type="SUPFAM" id="SSF53474">
    <property type="entry name" value="alpha/beta-Hydrolases"/>
    <property type="match status" value="1"/>
</dbReference>
<dbReference type="Pfam" id="PF03959">
    <property type="entry name" value="FSH1"/>
    <property type="match status" value="1"/>
</dbReference>
<dbReference type="EMBL" id="KZ084126">
    <property type="protein sequence ID" value="OSC99607.1"/>
    <property type="molecule type" value="Genomic_DNA"/>
</dbReference>
<dbReference type="GO" id="GO:0005737">
    <property type="term" value="C:cytoplasm"/>
    <property type="evidence" value="ECO:0007669"/>
    <property type="project" value="TreeGrafter"/>
</dbReference>